<proteinExistence type="predicted"/>
<organism evidence="2 3">
    <name type="scientific">Flavipsychrobacter stenotrophus</name>
    <dbReference type="NCBI Taxonomy" id="2077091"/>
    <lineage>
        <taxon>Bacteria</taxon>
        <taxon>Pseudomonadati</taxon>
        <taxon>Bacteroidota</taxon>
        <taxon>Chitinophagia</taxon>
        <taxon>Chitinophagales</taxon>
        <taxon>Chitinophagaceae</taxon>
        <taxon>Flavipsychrobacter</taxon>
    </lineage>
</organism>
<gene>
    <name evidence="2" type="ORF">CJD36_007230</name>
</gene>
<keyword evidence="3" id="KW-1185">Reference proteome</keyword>
<evidence type="ECO:0000256" key="1">
    <source>
        <dbReference type="SAM" id="SignalP"/>
    </source>
</evidence>
<reference evidence="2 3" key="1">
    <citation type="submission" date="2018-01" db="EMBL/GenBank/DDBJ databases">
        <title>A novel member of the phylum Bacteroidetes isolated from glacier ice.</title>
        <authorList>
            <person name="Liu Q."/>
            <person name="Xin Y.-H."/>
        </authorList>
    </citation>
    <scope>NUCLEOTIDE SEQUENCE [LARGE SCALE GENOMIC DNA]</scope>
    <source>
        <strain evidence="2 3">RB1R16</strain>
    </source>
</reference>
<feature type="signal peptide" evidence="1">
    <location>
        <begin position="1"/>
        <end position="22"/>
    </location>
</feature>
<dbReference type="RefSeq" id="WP_105038461.1">
    <property type="nucleotide sequence ID" value="NZ_PPSL01000002.1"/>
</dbReference>
<dbReference type="AlphaFoldDB" id="A0A2S7SY76"/>
<comment type="caution">
    <text evidence="2">The sequence shown here is derived from an EMBL/GenBank/DDBJ whole genome shotgun (WGS) entry which is preliminary data.</text>
</comment>
<feature type="chain" id="PRO_5015736001" description="DUF4252 domain-containing protein" evidence="1">
    <location>
        <begin position="23"/>
        <end position="180"/>
    </location>
</feature>
<name>A0A2S7SY76_9BACT</name>
<sequence length="180" mass="20336">MKRSFSALAVAIIFLFSSFAAATWQLYENTEGGYKVLLPGVPEESSQDIQSAIGPLTMHMAMLETSDDVLVYMANYSDYPDSLVNSKMPKEDITMFFNNAMDGAAKNVSGTITRKVVLNYKTYPGRHMVAEIKEKHVVMEMDMYLIKNRVYFLEAIYMKDAKDITGVKKFFSSFQLTAVK</sequence>
<protein>
    <recommendedName>
        <fullName evidence="4">DUF4252 domain-containing protein</fullName>
    </recommendedName>
</protein>
<evidence type="ECO:0000313" key="3">
    <source>
        <dbReference type="Proteomes" id="UP000239872"/>
    </source>
</evidence>
<evidence type="ECO:0000313" key="2">
    <source>
        <dbReference type="EMBL" id="PQJ11581.1"/>
    </source>
</evidence>
<dbReference type="EMBL" id="PPSL01000002">
    <property type="protein sequence ID" value="PQJ11581.1"/>
    <property type="molecule type" value="Genomic_DNA"/>
</dbReference>
<dbReference type="OrthoDB" id="1377129at2"/>
<dbReference type="Proteomes" id="UP000239872">
    <property type="component" value="Unassembled WGS sequence"/>
</dbReference>
<accession>A0A2S7SY76</accession>
<evidence type="ECO:0008006" key="4">
    <source>
        <dbReference type="Google" id="ProtNLM"/>
    </source>
</evidence>
<keyword evidence="1" id="KW-0732">Signal</keyword>